<feature type="signal peptide" evidence="2">
    <location>
        <begin position="1"/>
        <end position="21"/>
    </location>
</feature>
<dbReference type="EMBL" id="JAFFQI010000188">
    <property type="protein sequence ID" value="MCD0266402.1"/>
    <property type="molecule type" value="Genomic_DNA"/>
</dbReference>
<protein>
    <submittedName>
        <fullName evidence="3">5'-nucleotidase, lipoprotein e(P4) family</fullName>
    </submittedName>
</protein>
<dbReference type="InterPro" id="IPR023214">
    <property type="entry name" value="HAD_sf"/>
</dbReference>
<evidence type="ECO:0000256" key="2">
    <source>
        <dbReference type="SAM" id="SignalP"/>
    </source>
</evidence>
<evidence type="ECO:0000256" key="1">
    <source>
        <dbReference type="ARBA" id="ARBA00022729"/>
    </source>
</evidence>
<reference evidence="3" key="1">
    <citation type="submission" date="2021-02" db="EMBL/GenBank/DDBJ databases">
        <title>Copper resistance gene diversity in local Xanthomonas species at agrochemical polluted sites in Trinidad, Trinidad and Tobago.</title>
        <authorList>
            <person name="Ramnarine S.D.B.J."/>
            <person name="Ramsubhag A."/>
            <person name="Jayaraman J."/>
        </authorList>
    </citation>
    <scope>NUCLEOTIDE SEQUENCE</scope>
    <source>
        <strain evidence="3">CaNP6A</strain>
    </source>
</reference>
<dbReference type="InterPro" id="IPR006423">
    <property type="entry name" value="Lipo_e_P4"/>
</dbReference>
<organism evidence="3 4">
    <name type="scientific">Xanthomonas melonis</name>
    <dbReference type="NCBI Taxonomy" id="56456"/>
    <lineage>
        <taxon>Bacteria</taxon>
        <taxon>Pseudomonadati</taxon>
        <taxon>Pseudomonadota</taxon>
        <taxon>Gammaproteobacteria</taxon>
        <taxon>Lysobacterales</taxon>
        <taxon>Lysobacteraceae</taxon>
        <taxon>Xanthomonas</taxon>
    </lineage>
</organism>
<dbReference type="SFLD" id="SFLDS00003">
    <property type="entry name" value="Haloacid_Dehalogenase"/>
    <property type="match status" value="1"/>
</dbReference>
<dbReference type="PANTHER" id="PTHR31284">
    <property type="entry name" value="ACID PHOSPHATASE-LIKE PROTEIN"/>
    <property type="match status" value="1"/>
</dbReference>
<dbReference type="RefSeq" id="WP_228317615.1">
    <property type="nucleotide sequence ID" value="NZ_JAFFQH010000175.1"/>
</dbReference>
<dbReference type="PIRSF" id="PIRSF019271">
    <property type="entry name" value="Acid_Ptase_C"/>
    <property type="match status" value="1"/>
</dbReference>
<comment type="caution">
    <text evidence="3">The sequence shown here is derived from an EMBL/GenBank/DDBJ whole genome shotgun (WGS) entry which is preliminary data.</text>
</comment>
<dbReference type="PANTHER" id="PTHR31284:SF10">
    <property type="entry name" value="ACID PHOSPHATASE-LIKE PROTEIN"/>
    <property type="match status" value="1"/>
</dbReference>
<keyword evidence="1 2" id="KW-0732">Signal</keyword>
<proteinExistence type="predicted"/>
<dbReference type="InterPro" id="IPR005519">
    <property type="entry name" value="Acid_phosphat_B-like"/>
</dbReference>
<keyword evidence="3" id="KW-0449">Lipoprotein</keyword>
<dbReference type="Gene3D" id="3.40.50.1000">
    <property type="entry name" value="HAD superfamily/HAD-like"/>
    <property type="match status" value="1"/>
</dbReference>
<accession>A0ABS8NTJ9</accession>
<dbReference type="Proteomes" id="UP001430396">
    <property type="component" value="Unassembled WGS sequence"/>
</dbReference>
<keyword evidence="4" id="KW-1185">Reference proteome</keyword>
<dbReference type="PROSITE" id="PS51257">
    <property type="entry name" value="PROKAR_LIPOPROTEIN"/>
    <property type="match status" value="1"/>
</dbReference>
<evidence type="ECO:0000313" key="4">
    <source>
        <dbReference type="Proteomes" id="UP001430396"/>
    </source>
</evidence>
<sequence length="323" mass="35002">MDAMRPSLHAPLSLFVCTALALSGCKPGDPPPAAQAQAQDAAMKAAADASAAVTKAATSTNTAAAPAGDDNLNAVLWMQRSQEYRAVAEQTYRAAAATLDGALKQANWDALVPEERGNAATGLKPAVVLDVDETVLDNSPYQARLLRDGKEYDERSWDQWVAEKKARPIPGVVDFAKAATARGVTLIYISNRAVHLKDATLANLRSAGLPVADDSVFLGLGTVVPGCEQHGSEKNCRRQLAGQKYRVLMQFGDQLGDFVQVSANTGQARDALLQQYHDWFGERWWMLPNPSYGGWEPAQFNNDYAQPWQARHDAKRAALELAR</sequence>
<evidence type="ECO:0000313" key="3">
    <source>
        <dbReference type="EMBL" id="MCD0266402.1"/>
    </source>
</evidence>
<dbReference type="CDD" id="cd07534">
    <property type="entry name" value="HAD_CAP"/>
    <property type="match status" value="1"/>
</dbReference>
<name>A0ABS8NTJ9_9XANT</name>
<dbReference type="SFLD" id="SFLDG01125">
    <property type="entry name" value="C1.1:_Acid_Phosphatase_Like"/>
    <property type="match status" value="1"/>
</dbReference>
<gene>
    <name evidence="3" type="ORF">JWH11_08085</name>
</gene>
<dbReference type="SUPFAM" id="SSF56784">
    <property type="entry name" value="HAD-like"/>
    <property type="match status" value="1"/>
</dbReference>
<dbReference type="InterPro" id="IPR036412">
    <property type="entry name" value="HAD-like_sf"/>
</dbReference>
<feature type="chain" id="PRO_5045129723" evidence="2">
    <location>
        <begin position="22"/>
        <end position="323"/>
    </location>
</feature>
<dbReference type="Pfam" id="PF03767">
    <property type="entry name" value="Acid_phosphat_B"/>
    <property type="match status" value="1"/>
</dbReference>